<dbReference type="Proteomes" id="UP000036045">
    <property type="component" value="Unassembled WGS sequence"/>
</dbReference>
<name>A0A0J1LBQ6_NIACI</name>
<proteinExistence type="predicted"/>
<accession>A0A0J1LBQ6</accession>
<reference evidence="2 3" key="1">
    <citation type="submission" date="2015-05" db="EMBL/GenBank/DDBJ databases">
        <title>Whole genome sequence and identification of bacterial endophytes from Costus igneus.</title>
        <authorList>
            <person name="Lee Y.P."/>
            <person name="Gan H.M."/>
            <person name="Eng W."/>
            <person name="Wheatley M.S."/>
            <person name="Caraballo A."/>
            <person name="Polter S."/>
            <person name="Savka M.A."/>
            <person name="Hudson A.O."/>
        </authorList>
    </citation>
    <scope>NUCLEOTIDE SEQUENCE [LARGE SCALE GENOMIC DNA]</scope>
    <source>
        <strain evidence="2 3">RIT379</strain>
    </source>
</reference>
<evidence type="ECO:0000313" key="3">
    <source>
        <dbReference type="Proteomes" id="UP000036045"/>
    </source>
</evidence>
<dbReference type="PATRIC" id="fig|1397.4.peg.5676"/>
<comment type="caution">
    <text evidence="2">The sequence shown here is derived from an EMBL/GenBank/DDBJ whole genome shotgun (WGS) entry which is preliminary data.</text>
</comment>
<dbReference type="SUPFAM" id="SSF54001">
    <property type="entry name" value="Cysteine proteinases"/>
    <property type="match status" value="1"/>
</dbReference>
<gene>
    <name evidence="2" type="ORF">ABW02_11720</name>
</gene>
<dbReference type="Gene3D" id="3.90.1720.10">
    <property type="entry name" value="endopeptidase domain like (from Nostoc punctiforme)"/>
    <property type="match status" value="1"/>
</dbReference>
<evidence type="ECO:0000256" key="1">
    <source>
        <dbReference type="SAM" id="Coils"/>
    </source>
</evidence>
<dbReference type="InterPro" id="IPR038765">
    <property type="entry name" value="Papain-like_cys_pep_sf"/>
</dbReference>
<protein>
    <submittedName>
        <fullName evidence="2">Uncharacterized protein</fullName>
    </submittedName>
</protein>
<keyword evidence="1" id="KW-0175">Coiled coil</keyword>
<dbReference type="OrthoDB" id="1645744at2"/>
<organism evidence="2 3">
    <name type="scientific">Niallia circulans</name>
    <name type="common">Bacillus circulans</name>
    <dbReference type="NCBI Taxonomy" id="1397"/>
    <lineage>
        <taxon>Bacteria</taxon>
        <taxon>Bacillati</taxon>
        <taxon>Bacillota</taxon>
        <taxon>Bacilli</taxon>
        <taxon>Bacillales</taxon>
        <taxon>Bacillaceae</taxon>
        <taxon>Niallia</taxon>
    </lineage>
</organism>
<keyword evidence="3" id="KW-1185">Reference proteome</keyword>
<feature type="coiled-coil region" evidence="1">
    <location>
        <begin position="79"/>
        <end position="106"/>
    </location>
</feature>
<dbReference type="RefSeq" id="WP_047942291.1">
    <property type="nucleotide sequence ID" value="NZ_JARTLH010000027.1"/>
</dbReference>
<dbReference type="EMBL" id="LDPH01000009">
    <property type="protein sequence ID" value="KLV26345.1"/>
    <property type="molecule type" value="Genomic_DNA"/>
</dbReference>
<sequence length="181" mass="21497">MTERKVYIILTDTGTLFTRCIKFFTRKPHNHASISFDPQLNEVYSFGRRKPSNPFIGGFVKENVQHSFFRNSRCIIYSISVTQTQYENMKKKIEQMEKEQRNYRYNLLGLLFILLKIPYNRKNAYFCSQFVASILHDSGVLFFNKPPCLMTPYDLLDEYKMQKVYEGKLHQYSLVFRKPAA</sequence>
<evidence type="ECO:0000313" key="2">
    <source>
        <dbReference type="EMBL" id="KLV26345.1"/>
    </source>
</evidence>
<dbReference type="AlphaFoldDB" id="A0A0J1LBQ6"/>